<dbReference type="PANTHER" id="PTHR10285">
    <property type="entry name" value="URIDINE KINASE"/>
    <property type="match status" value="1"/>
</dbReference>
<dbReference type="STRING" id="1097556.R4XDH3"/>
<evidence type="ECO:0000313" key="2">
    <source>
        <dbReference type="EMBL" id="CCG81399.1"/>
    </source>
</evidence>
<dbReference type="GO" id="GO:0016301">
    <property type="term" value="F:kinase activity"/>
    <property type="evidence" value="ECO:0007669"/>
    <property type="project" value="UniProtKB-KW"/>
</dbReference>
<dbReference type="Pfam" id="PF00485">
    <property type="entry name" value="PRK"/>
    <property type="match status" value="1"/>
</dbReference>
<reference evidence="2 3" key="1">
    <citation type="journal article" date="2013" name="MBio">
        <title>Genome sequencing of the plant pathogen Taphrina deformans, the causal agent of peach leaf curl.</title>
        <authorList>
            <person name="Cisse O.H."/>
            <person name="Almeida J.M.G.C.F."/>
            <person name="Fonseca A."/>
            <person name="Kumar A.A."/>
            <person name="Salojaervi J."/>
            <person name="Overmyer K."/>
            <person name="Hauser P.M."/>
            <person name="Pagni M."/>
        </authorList>
    </citation>
    <scope>NUCLEOTIDE SEQUENCE [LARGE SCALE GENOMIC DNA]</scope>
    <source>
        <strain evidence="3">PYCC 5710 / ATCC 11124 / CBS 356.35 / IMI 108563 / JCM 9778 / NBRC 8474</strain>
    </source>
</reference>
<name>R4XDH3_TAPDE</name>
<dbReference type="SUPFAM" id="SSF52540">
    <property type="entry name" value="P-loop containing nucleoside triphosphate hydrolases"/>
    <property type="match status" value="1"/>
</dbReference>
<protein>
    <submittedName>
        <fullName evidence="2">Nicotinamide riboside kinase</fullName>
    </submittedName>
</protein>
<organism evidence="2 3">
    <name type="scientific">Taphrina deformans (strain PYCC 5710 / ATCC 11124 / CBS 356.35 / IMI 108563 / JCM 9778 / NBRC 8474)</name>
    <name type="common">Peach leaf curl fungus</name>
    <name type="synonym">Lalaria deformans</name>
    <dbReference type="NCBI Taxonomy" id="1097556"/>
    <lineage>
        <taxon>Eukaryota</taxon>
        <taxon>Fungi</taxon>
        <taxon>Dikarya</taxon>
        <taxon>Ascomycota</taxon>
        <taxon>Taphrinomycotina</taxon>
        <taxon>Taphrinomycetes</taxon>
        <taxon>Taphrinales</taxon>
        <taxon>Taphrinaceae</taxon>
        <taxon>Taphrina</taxon>
    </lineage>
</organism>
<proteinExistence type="predicted"/>
<dbReference type="VEuPathDB" id="FungiDB:TAPDE_001105"/>
<keyword evidence="2" id="KW-0808">Transferase</keyword>
<comment type="caution">
    <text evidence="2">The sequence shown here is derived from an EMBL/GenBank/DDBJ whole genome shotgun (WGS) entry which is preliminary data.</text>
</comment>
<dbReference type="eggNOG" id="KOG3308">
    <property type="taxonomic scope" value="Eukaryota"/>
</dbReference>
<dbReference type="GO" id="GO:0005524">
    <property type="term" value="F:ATP binding"/>
    <property type="evidence" value="ECO:0007669"/>
    <property type="project" value="InterPro"/>
</dbReference>
<accession>R4XDH3</accession>
<sequence length="241" mass="27060">MIIGISGPSGSGKTTIARALRQFYASLPGTKSVRILHQDDFYKPEKDIPMKATRAGNVINWDCSEAVEMDALVQTLQAYRKHGKFPEDVERDLAERSKEDRNDVGDTGVSASTISEVEATQKAPKITDLLIVDGFMLFQSPKILESLDLAVLLRGSFKVLKDRREARSGYVTLEGFWKDPEGYFEDCVWPEYVSNHQQFFLDGDVEGHATQRKDIYISKAIDTDLDSSFLFVMDAIRGSLH</sequence>
<dbReference type="CDD" id="cd02024">
    <property type="entry name" value="NRK1"/>
    <property type="match status" value="1"/>
</dbReference>
<keyword evidence="3" id="KW-1185">Reference proteome</keyword>
<dbReference type="InterPro" id="IPR027417">
    <property type="entry name" value="P-loop_NTPase"/>
</dbReference>
<evidence type="ECO:0000259" key="1">
    <source>
        <dbReference type="Pfam" id="PF00485"/>
    </source>
</evidence>
<dbReference type="EMBL" id="CAHR02000037">
    <property type="protein sequence ID" value="CCG81399.1"/>
    <property type="molecule type" value="Genomic_DNA"/>
</dbReference>
<dbReference type="Proteomes" id="UP000013776">
    <property type="component" value="Unassembled WGS sequence"/>
</dbReference>
<dbReference type="AlphaFoldDB" id="R4XDH3"/>
<dbReference type="OrthoDB" id="10041966at2759"/>
<gene>
    <name evidence="2" type="ORF">TAPDE_001105</name>
</gene>
<dbReference type="InterPro" id="IPR006083">
    <property type="entry name" value="PRK/URK"/>
</dbReference>
<keyword evidence="2" id="KW-0418">Kinase</keyword>
<dbReference type="Gene3D" id="3.40.50.300">
    <property type="entry name" value="P-loop containing nucleotide triphosphate hydrolases"/>
    <property type="match status" value="1"/>
</dbReference>
<evidence type="ECO:0000313" key="3">
    <source>
        <dbReference type="Proteomes" id="UP000013776"/>
    </source>
</evidence>
<feature type="domain" description="Phosphoribulokinase/uridine kinase" evidence="1">
    <location>
        <begin position="2"/>
        <end position="155"/>
    </location>
</feature>